<organism evidence="1 2">
    <name type="scientific">Brassica campestris</name>
    <name type="common">Field mustard</name>
    <dbReference type="NCBI Taxonomy" id="3711"/>
    <lineage>
        <taxon>Eukaryota</taxon>
        <taxon>Viridiplantae</taxon>
        <taxon>Streptophyta</taxon>
        <taxon>Embryophyta</taxon>
        <taxon>Tracheophyta</taxon>
        <taxon>Spermatophyta</taxon>
        <taxon>Magnoliopsida</taxon>
        <taxon>eudicotyledons</taxon>
        <taxon>Gunneridae</taxon>
        <taxon>Pentapetalae</taxon>
        <taxon>rosids</taxon>
        <taxon>malvids</taxon>
        <taxon>Brassicales</taxon>
        <taxon>Brassicaceae</taxon>
        <taxon>Brassiceae</taxon>
        <taxon>Brassica</taxon>
    </lineage>
</organism>
<gene>
    <name evidence="1" type="ORF">BRAPAZ1V2_A04P04060.2</name>
</gene>
<feature type="non-terminal residue" evidence="1">
    <location>
        <position position="1"/>
    </location>
</feature>
<proteinExistence type="predicted"/>
<dbReference type="EMBL" id="LS974620">
    <property type="protein sequence ID" value="CAG7905505.1"/>
    <property type="molecule type" value="Genomic_DNA"/>
</dbReference>
<evidence type="ECO:0000313" key="1">
    <source>
        <dbReference type="EMBL" id="CAG7905505.1"/>
    </source>
</evidence>
<dbReference type="AlphaFoldDB" id="A0A8D9HTE1"/>
<accession>A0A8D9HTE1</accession>
<name>A0A8D9HTE1_BRACM</name>
<dbReference type="Proteomes" id="UP000694005">
    <property type="component" value="Chromosome A04"/>
</dbReference>
<evidence type="ECO:0000313" key="2">
    <source>
        <dbReference type="Proteomes" id="UP000694005"/>
    </source>
</evidence>
<protein>
    <submittedName>
        <fullName evidence="1">Uncharacterized protein</fullName>
    </submittedName>
</protein>
<sequence length="45" mass="4957">VFLCKAVYVHYITLSQHKPHGGGRSLLPPFTVKRGLSKGYGKDSL</sequence>
<reference evidence="1 2" key="1">
    <citation type="submission" date="2021-07" db="EMBL/GenBank/DDBJ databases">
        <authorList>
            <consortium name="Genoscope - CEA"/>
            <person name="William W."/>
        </authorList>
    </citation>
    <scope>NUCLEOTIDE SEQUENCE [LARGE SCALE GENOMIC DNA]</scope>
</reference>
<dbReference type="Gramene" id="A04p04060.2_BraZ1">
    <property type="protein sequence ID" value="A04p04060.2_BraZ1.CDS"/>
    <property type="gene ID" value="A04g04060.2_BraZ1"/>
</dbReference>